<organism evidence="2 3">
    <name type="scientific">Litoreibacter roseus</name>
    <dbReference type="NCBI Taxonomy" id="2601869"/>
    <lineage>
        <taxon>Bacteria</taxon>
        <taxon>Pseudomonadati</taxon>
        <taxon>Pseudomonadota</taxon>
        <taxon>Alphaproteobacteria</taxon>
        <taxon>Rhodobacterales</taxon>
        <taxon>Roseobacteraceae</taxon>
        <taxon>Litoreibacter</taxon>
    </lineage>
</organism>
<dbReference type="Proteomes" id="UP000436822">
    <property type="component" value="Unassembled WGS sequence"/>
</dbReference>
<dbReference type="InterPro" id="IPR009506">
    <property type="entry name" value="YjiS-like"/>
</dbReference>
<comment type="caution">
    <text evidence="2">The sequence shown here is derived from an EMBL/GenBank/DDBJ whole genome shotgun (WGS) entry which is preliminary data.</text>
</comment>
<gene>
    <name evidence="2" type="ORF">KIN_24500</name>
</gene>
<evidence type="ECO:0000313" key="2">
    <source>
        <dbReference type="EMBL" id="GFE65376.1"/>
    </source>
</evidence>
<dbReference type="AlphaFoldDB" id="A0A6N6JGL7"/>
<dbReference type="EMBL" id="BLJE01000002">
    <property type="protein sequence ID" value="GFE65376.1"/>
    <property type="molecule type" value="Genomic_DNA"/>
</dbReference>
<sequence length="65" mass="6845">MAVIDTSRALNGRVSLSSAVAARFAALRETVAVWNARRATRKALSGLTAAELDDIGLTVADVENM</sequence>
<evidence type="ECO:0000313" key="3">
    <source>
        <dbReference type="Proteomes" id="UP000436822"/>
    </source>
</evidence>
<feature type="domain" description="YjiS-like" evidence="1">
    <location>
        <begin position="27"/>
        <end position="63"/>
    </location>
</feature>
<accession>A0A6N6JGL7</accession>
<keyword evidence="3" id="KW-1185">Reference proteome</keyword>
<protein>
    <recommendedName>
        <fullName evidence="1">YjiS-like domain-containing protein</fullName>
    </recommendedName>
</protein>
<name>A0A6N6JGL7_9RHOB</name>
<dbReference type="RefSeq" id="WP_159807234.1">
    <property type="nucleotide sequence ID" value="NZ_BLJE01000002.1"/>
</dbReference>
<reference evidence="2 3" key="1">
    <citation type="submission" date="2019-12" db="EMBL/GenBank/DDBJ databases">
        <title>Litoreibacter badius sp. nov., a novel bacteriochlorophyll a-containing bacterium in the genus Litoreibacter.</title>
        <authorList>
            <person name="Kanamuro M."/>
            <person name="Takabe Y."/>
            <person name="Mori K."/>
            <person name="Takaichi S."/>
            <person name="Hanada S."/>
        </authorList>
    </citation>
    <scope>NUCLEOTIDE SEQUENCE [LARGE SCALE GENOMIC DNA]</scope>
    <source>
        <strain evidence="2 3">K6</strain>
    </source>
</reference>
<evidence type="ECO:0000259" key="1">
    <source>
        <dbReference type="Pfam" id="PF06568"/>
    </source>
</evidence>
<proteinExistence type="predicted"/>
<dbReference type="OrthoDB" id="8116725at2"/>
<dbReference type="Pfam" id="PF06568">
    <property type="entry name" value="YjiS-like"/>
    <property type="match status" value="1"/>
</dbReference>